<dbReference type="Proteomes" id="UP001220377">
    <property type="component" value="Chromosome"/>
</dbReference>
<gene>
    <name evidence="2" type="ORF">PQ472_09480</name>
</gene>
<sequence length="363" mass="42183">MDTASLSAKQRSNIWNSLSRIQQQAIMQLTQFSLRKNVIGQSFNGHDHWRLTKVNIDYNWESRRTGQRAVLTCLCGHPLKYQFELHRLPKQDQQVLLGYACFADYAGIDRDVTRRLRDDVDAIQGEMDYTLSWYIKGRRFPEKSLGLAIDGGAIDGMSDLKQRVTLLRQADFPMNQADNQVVRSLVRAWKKQHQSQPATKRTRAKQPALSRNPEIARIRRQLKTSTRYAVATYTDTLTTLIQAIQADPELQNRRTILRRLSQFSENANRLVKTISTPDAKMLLTLKLHVLQTKQLSVEDFRKLDTWARKFAQVERATAPRRQKTRQSQTTYSGPNLKILRQGKHRFAKDEAIRYQRYIEMTGH</sequence>
<accession>A0ABY7WRW2</accession>
<dbReference type="RefSeq" id="WP_274259376.1">
    <property type="nucleotide sequence ID" value="NZ_CP117884.1"/>
</dbReference>
<dbReference type="EMBL" id="CP117884">
    <property type="protein sequence ID" value="WDF82118.1"/>
    <property type="molecule type" value="Genomic_DNA"/>
</dbReference>
<name>A0ABY7WRW2_9LACO</name>
<feature type="region of interest" description="Disordered" evidence="1">
    <location>
        <begin position="192"/>
        <end position="211"/>
    </location>
</feature>
<protein>
    <submittedName>
        <fullName evidence="2">Uncharacterized protein</fullName>
    </submittedName>
</protein>
<evidence type="ECO:0000313" key="3">
    <source>
        <dbReference type="Proteomes" id="UP001220377"/>
    </source>
</evidence>
<organism evidence="2 3">
    <name type="scientific">Lacticaseibacillus pabuli</name>
    <dbReference type="NCBI Taxonomy" id="3025672"/>
    <lineage>
        <taxon>Bacteria</taxon>
        <taxon>Bacillati</taxon>
        <taxon>Bacillota</taxon>
        <taxon>Bacilli</taxon>
        <taxon>Lactobacillales</taxon>
        <taxon>Lactobacillaceae</taxon>
        <taxon>Lacticaseibacillus</taxon>
    </lineage>
</organism>
<keyword evidence="3" id="KW-1185">Reference proteome</keyword>
<reference evidence="2 3" key="1">
    <citation type="submission" date="2023-02" db="EMBL/GenBank/DDBJ databases">
        <title>Genome sequence of Lacticaseibacillus sp. KACC 23028.</title>
        <authorList>
            <person name="Kim S."/>
            <person name="Heo J."/>
            <person name="Kwon S.-W."/>
        </authorList>
    </citation>
    <scope>NUCLEOTIDE SEQUENCE [LARGE SCALE GENOMIC DNA]</scope>
    <source>
        <strain evidence="2 3">KACC 23028</strain>
    </source>
</reference>
<evidence type="ECO:0000256" key="1">
    <source>
        <dbReference type="SAM" id="MobiDB-lite"/>
    </source>
</evidence>
<proteinExistence type="predicted"/>
<evidence type="ECO:0000313" key="2">
    <source>
        <dbReference type="EMBL" id="WDF82118.1"/>
    </source>
</evidence>